<evidence type="ECO:0000313" key="3">
    <source>
        <dbReference type="Proteomes" id="UP000326169"/>
    </source>
</evidence>
<accession>A0A5M3SZH5</accession>
<keyword evidence="3" id="KW-1185">Reference proteome</keyword>
<proteinExistence type="predicted"/>
<gene>
    <name evidence="1" type="ORF">NIES46_05340</name>
    <name evidence="2" type="ORF">NIES46_49050</name>
</gene>
<dbReference type="EMBL" id="BIMW01000019">
    <property type="protein sequence ID" value="GCE92494.1"/>
    <property type="molecule type" value="Genomic_DNA"/>
</dbReference>
<name>A0A5M3SZH5_LIMPL</name>
<dbReference type="Proteomes" id="UP000326169">
    <property type="component" value="Unassembled WGS sequence"/>
</dbReference>
<organism evidence="1 3">
    <name type="scientific">Limnospira platensis NIES-46</name>
    <dbReference type="NCBI Taxonomy" id="1236695"/>
    <lineage>
        <taxon>Bacteria</taxon>
        <taxon>Bacillati</taxon>
        <taxon>Cyanobacteriota</taxon>
        <taxon>Cyanophyceae</taxon>
        <taxon>Oscillatoriophycideae</taxon>
        <taxon>Oscillatoriales</taxon>
        <taxon>Sirenicapillariaceae</taxon>
        <taxon>Limnospira</taxon>
    </lineage>
</organism>
<protein>
    <submittedName>
        <fullName evidence="1">Uncharacterized protein</fullName>
    </submittedName>
</protein>
<evidence type="ECO:0000313" key="2">
    <source>
        <dbReference type="EMBL" id="GCE96831.1"/>
    </source>
</evidence>
<comment type="caution">
    <text evidence="1">The sequence shown here is derived from an EMBL/GenBank/DDBJ whole genome shotgun (WGS) entry which is preliminary data.</text>
</comment>
<dbReference type="EMBL" id="BIMW01000283">
    <property type="protein sequence ID" value="GCE96831.1"/>
    <property type="molecule type" value="Genomic_DNA"/>
</dbReference>
<evidence type="ECO:0000313" key="1">
    <source>
        <dbReference type="EMBL" id="GCE92494.1"/>
    </source>
</evidence>
<reference evidence="1 3" key="1">
    <citation type="journal article" date="2019" name="J Genomics">
        <title>The Draft Genome of a Hydrogen-producing Cyanobacterium, Arthrospira platensis NIES-46.</title>
        <authorList>
            <person name="Suzuki S."/>
            <person name="Yamaguchi H."/>
            <person name="Kawachi M."/>
        </authorList>
    </citation>
    <scope>NUCLEOTIDE SEQUENCE [LARGE SCALE GENOMIC DNA]</scope>
    <source>
        <strain evidence="1 3">NIES-46</strain>
    </source>
</reference>
<sequence length="136" mass="15668">MRLHFSLLPCELHYSLVYGQSIRGVTTFRLYGHSIVRFVLSTGVLLKVCVGRMQNPPLFPLPFWAQRVNLFRCSCFTMVQVGHSVFLIIDGWQWSRLGGRFYLTPSVPRFYPGVMISKTGGGYRRYSLLPDFSVRL</sequence>